<evidence type="ECO:0000256" key="6">
    <source>
        <dbReference type="ARBA" id="ARBA00023284"/>
    </source>
</evidence>
<dbReference type="Gene3D" id="3.40.30.10">
    <property type="entry name" value="Glutaredoxin"/>
    <property type="match status" value="1"/>
</dbReference>
<dbReference type="InterPro" id="IPR017937">
    <property type="entry name" value="Thioredoxin_CS"/>
</dbReference>
<dbReference type="Gene3D" id="2.30.30.380">
    <property type="entry name" value="Zn-finger domain of Sec23/24"/>
    <property type="match status" value="1"/>
</dbReference>
<feature type="domain" description="Thioredoxin" evidence="8">
    <location>
        <begin position="30"/>
        <end position="144"/>
    </location>
</feature>
<comment type="similarity">
    <text evidence="1">Belongs to the thioredoxin family.</text>
</comment>
<accession>A0A432ZAH9</accession>
<dbReference type="RefSeq" id="WP_034727787.1">
    <property type="nucleotide sequence ID" value="NZ_PIQE01000001.1"/>
</dbReference>
<dbReference type="GO" id="GO:0015035">
    <property type="term" value="F:protein-disulfide reductase activity"/>
    <property type="evidence" value="ECO:0007669"/>
    <property type="project" value="UniProtKB-UniRule"/>
</dbReference>
<dbReference type="InterPro" id="IPR005746">
    <property type="entry name" value="Thioredoxin"/>
</dbReference>
<dbReference type="NCBIfam" id="NF008229">
    <property type="entry name" value="PRK10996.1"/>
    <property type="match status" value="1"/>
</dbReference>
<dbReference type="PROSITE" id="PS00194">
    <property type="entry name" value="THIOREDOXIN_1"/>
    <property type="match status" value="1"/>
</dbReference>
<dbReference type="InterPro" id="IPR013766">
    <property type="entry name" value="Thioredoxin_domain"/>
</dbReference>
<keyword evidence="4" id="KW-0249">Electron transport</keyword>
<evidence type="ECO:0000256" key="7">
    <source>
        <dbReference type="NCBIfam" id="TIGR01068"/>
    </source>
</evidence>
<evidence type="ECO:0000313" key="9">
    <source>
        <dbReference type="EMBL" id="RUO74963.1"/>
    </source>
</evidence>
<dbReference type="GO" id="GO:0046872">
    <property type="term" value="F:metal ion binding"/>
    <property type="evidence" value="ECO:0007669"/>
    <property type="project" value="UniProtKB-KW"/>
</dbReference>
<evidence type="ECO:0000259" key="8">
    <source>
        <dbReference type="PROSITE" id="PS51352"/>
    </source>
</evidence>
<dbReference type="Pfam" id="PF00085">
    <property type="entry name" value="Thioredoxin"/>
    <property type="match status" value="1"/>
</dbReference>
<dbReference type="SUPFAM" id="SSF52833">
    <property type="entry name" value="Thioredoxin-like"/>
    <property type="match status" value="1"/>
</dbReference>
<evidence type="ECO:0000256" key="4">
    <source>
        <dbReference type="ARBA" id="ARBA00022982"/>
    </source>
</evidence>
<dbReference type="GO" id="GO:0005829">
    <property type="term" value="C:cytosol"/>
    <property type="evidence" value="ECO:0007669"/>
    <property type="project" value="TreeGrafter"/>
</dbReference>
<dbReference type="PANTHER" id="PTHR45663:SF40">
    <property type="entry name" value="THIOREDOXIN 2"/>
    <property type="match status" value="1"/>
</dbReference>
<dbReference type="EMBL" id="PIQE01000001">
    <property type="protein sequence ID" value="RUO74963.1"/>
    <property type="molecule type" value="Genomic_DNA"/>
</dbReference>
<dbReference type="PROSITE" id="PS51352">
    <property type="entry name" value="THIOREDOXIN_2"/>
    <property type="match status" value="1"/>
</dbReference>
<evidence type="ECO:0000256" key="3">
    <source>
        <dbReference type="ARBA" id="ARBA00022723"/>
    </source>
</evidence>
<sequence>MTTSIVAACSHCHKKNRVPADKARAEAKCGACGQPLFDGQAFSVTADQFRTHRDSDLPLVIDFWASWCGPCQQFAPVFNEVAKRYADKVRFIKISTETEPHLAQHFAIRSIPTLMIIDQGQEIARQAGALPAQHFQQWLDRHLAEID</sequence>
<dbReference type="PANTHER" id="PTHR45663">
    <property type="entry name" value="GEO12009P1"/>
    <property type="match status" value="1"/>
</dbReference>
<dbReference type="STRING" id="1122124.GCA_000423165_00124"/>
<dbReference type="FunFam" id="3.40.30.10:FF:000001">
    <property type="entry name" value="Thioredoxin"/>
    <property type="match status" value="1"/>
</dbReference>
<gene>
    <name evidence="9" type="ORF">CWI80_06450</name>
</gene>
<protein>
    <recommendedName>
        <fullName evidence="7">Thioredoxin</fullName>
    </recommendedName>
</protein>
<dbReference type="PRINTS" id="PR00421">
    <property type="entry name" value="THIOREDOXIN"/>
</dbReference>
<evidence type="ECO:0000256" key="2">
    <source>
        <dbReference type="ARBA" id="ARBA00022448"/>
    </source>
</evidence>
<comment type="caution">
    <text evidence="9">The sequence shown here is derived from an EMBL/GenBank/DDBJ whole genome shotgun (WGS) entry which is preliminary data.</text>
</comment>
<evidence type="ECO:0000256" key="1">
    <source>
        <dbReference type="ARBA" id="ARBA00008987"/>
    </source>
</evidence>
<dbReference type="InterPro" id="IPR049299">
    <property type="entry name" value="Thio2_N"/>
</dbReference>
<dbReference type="AlphaFoldDB" id="A0A432ZAH9"/>
<keyword evidence="3" id="KW-0479">Metal-binding</keyword>
<keyword evidence="5" id="KW-1015">Disulfide bond</keyword>
<keyword evidence="6" id="KW-0676">Redox-active center</keyword>
<proteinExistence type="inferred from homology"/>
<dbReference type="NCBIfam" id="TIGR01068">
    <property type="entry name" value="thioredoxin"/>
    <property type="match status" value="1"/>
</dbReference>
<evidence type="ECO:0000313" key="10">
    <source>
        <dbReference type="Proteomes" id="UP000287022"/>
    </source>
</evidence>
<dbReference type="Pfam" id="PF21352">
    <property type="entry name" value="Zn_ribbon_Thio2"/>
    <property type="match status" value="1"/>
</dbReference>
<evidence type="ECO:0000256" key="5">
    <source>
        <dbReference type="ARBA" id="ARBA00023157"/>
    </source>
</evidence>
<dbReference type="CDD" id="cd02947">
    <property type="entry name" value="TRX_family"/>
    <property type="match status" value="1"/>
</dbReference>
<keyword evidence="10" id="KW-1185">Reference proteome</keyword>
<organism evidence="9 10">
    <name type="scientific">Pseudidiomarina sediminum</name>
    <dbReference type="NCBI Taxonomy" id="431675"/>
    <lineage>
        <taxon>Bacteria</taxon>
        <taxon>Pseudomonadati</taxon>
        <taxon>Pseudomonadota</taxon>
        <taxon>Gammaproteobacteria</taxon>
        <taxon>Alteromonadales</taxon>
        <taxon>Idiomarinaceae</taxon>
        <taxon>Pseudidiomarina</taxon>
    </lineage>
</organism>
<keyword evidence="2" id="KW-0813">Transport</keyword>
<dbReference type="Proteomes" id="UP000287022">
    <property type="component" value="Unassembled WGS sequence"/>
</dbReference>
<name>A0A432ZAH9_9GAMM</name>
<reference evidence="10" key="1">
    <citation type="journal article" date="2018" name="Front. Microbiol.">
        <title>Genome-Based Analysis Reveals the Taxonomy and Diversity of the Family Idiomarinaceae.</title>
        <authorList>
            <person name="Liu Y."/>
            <person name="Lai Q."/>
            <person name="Shao Z."/>
        </authorList>
    </citation>
    <scope>NUCLEOTIDE SEQUENCE [LARGE SCALE GENOMIC DNA]</scope>
    <source>
        <strain evidence="10">c121</strain>
    </source>
</reference>
<dbReference type="InterPro" id="IPR036249">
    <property type="entry name" value="Thioredoxin-like_sf"/>
</dbReference>